<dbReference type="AlphaFoldDB" id="K3W7R6"/>
<feature type="region of interest" description="Disordered" evidence="1">
    <location>
        <begin position="86"/>
        <end position="116"/>
    </location>
</feature>
<reference evidence="3" key="1">
    <citation type="journal article" date="2010" name="Genome Biol.">
        <title>Genome sequence of the necrotrophic plant pathogen Pythium ultimum reveals original pathogenicity mechanisms and effector repertoire.</title>
        <authorList>
            <person name="Levesque C.A."/>
            <person name="Brouwer H."/>
            <person name="Cano L."/>
            <person name="Hamilton J.P."/>
            <person name="Holt C."/>
            <person name="Huitema E."/>
            <person name="Raffaele S."/>
            <person name="Robideau G.P."/>
            <person name="Thines M."/>
            <person name="Win J."/>
            <person name="Zerillo M.M."/>
            <person name="Beakes G.W."/>
            <person name="Boore J.L."/>
            <person name="Busam D."/>
            <person name="Dumas B."/>
            <person name="Ferriera S."/>
            <person name="Fuerstenberg S.I."/>
            <person name="Gachon C.M."/>
            <person name="Gaulin E."/>
            <person name="Govers F."/>
            <person name="Grenville-Briggs L."/>
            <person name="Horner N."/>
            <person name="Hostetler J."/>
            <person name="Jiang R.H."/>
            <person name="Johnson J."/>
            <person name="Krajaejun T."/>
            <person name="Lin H."/>
            <person name="Meijer H.J."/>
            <person name="Moore B."/>
            <person name="Morris P."/>
            <person name="Phuntmart V."/>
            <person name="Puiu D."/>
            <person name="Shetty J."/>
            <person name="Stajich J.E."/>
            <person name="Tripathy S."/>
            <person name="Wawra S."/>
            <person name="van West P."/>
            <person name="Whitty B.R."/>
            <person name="Coutinho P.M."/>
            <person name="Henrissat B."/>
            <person name="Martin F."/>
            <person name="Thomas P.D."/>
            <person name="Tyler B.M."/>
            <person name="De Vries R.P."/>
            <person name="Kamoun S."/>
            <person name="Yandell M."/>
            <person name="Tisserat N."/>
            <person name="Buell C.R."/>
        </authorList>
    </citation>
    <scope>NUCLEOTIDE SEQUENCE</scope>
    <source>
        <strain evidence="3">DAOM:BR144</strain>
    </source>
</reference>
<dbReference type="VEuPathDB" id="FungiDB:PYU1_G001007"/>
<evidence type="ECO:0000313" key="3">
    <source>
        <dbReference type="Proteomes" id="UP000019132"/>
    </source>
</evidence>
<reference evidence="2" key="3">
    <citation type="submission" date="2015-02" db="UniProtKB">
        <authorList>
            <consortium name="EnsemblProtists"/>
        </authorList>
    </citation>
    <scope>IDENTIFICATION</scope>
    <source>
        <strain evidence="2">DAOM BR144</strain>
    </source>
</reference>
<evidence type="ECO:0000256" key="1">
    <source>
        <dbReference type="SAM" id="MobiDB-lite"/>
    </source>
</evidence>
<protein>
    <submittedName>
        <fullName evidence="2">Uncharacterized protein</fullName>
    </submittedName>
</protein>
<accession>K3W7R6</accession>
<feature type="compositionally biased region" description="Low complexity" evidence="1">
    <location>
        <begin position="94"/>
        <end position="107"/>
    </location>
</feature>
<dbReference type="eggNOG" id="ENOG502SE4G">
    <property type="taxonomic scope" value="Eukaryota"/>
</dbReference>
<dbReference type="InParanoid" id="K3W7R6"/>
<feature type="region of interest" description="Disordered" evidence="1">
    <location>
        <begin position="17"/>
        <end position="54"/>
    </location>
</feature>
<keyword evidence="3" id="KW-1185">Reference proteome</keyword>
<sequence>MQDSIHAAIERARKVHKSITAKHAVGGGVSDEESSGDDVKDAEEPASLPPSSSELNSILAMAKHIRTKTPIATHDRVNNVDAMTARAATRSSDTKPIIPSPTIATPTDGSMSASSQQIRLEYPRRMKVLMEQLRDMRDRELHESLRFVFCRKMSEHLSMKSSSRSSGALMGENSVSGSQSKSHVFAMGMHTSNPS</sequence>
<reference evidence="3" key="2">
    <citation type="submission" date="2010-04" db="EMBL/GenBank/DDBJ databases">
        <authorList>
            <person name="Buell R."/>
            <person name="Hamilton J."/>
            <person name="Hostetler J."/>
        </authorList>
    </citation>
    <scope>NUCLEOTIDE SEQUENCE [LARGE SCALE GENOMIC DNA]</scope>
    <source>
        <strain evidence="3">DAOM:BR144</strain>
    </source>
</reference>
<dbReference type="HOGENOM" id="CLU_1398860_0_0_1"/>
<dbReference type="EnsemblProtists" id="PYU1_T001007">
    <property type="protein sequence ID" value="PYU1_T001007"/>
    <property type="gene ID" value="PYU1_G001007"/>
</dbReference>
<name>K3W7R6_GLOUD</name>
<dbReference type="EMBL" id="GL376620">
    <property type="status" value="NOT_ANNOTATED_CDS"/>
    <property type="molecule type" value="Genomic_DNA"/>
</dbReference>
<feature type="compositionally biased region" description="Low complexity" evidence="1">
    <location>
        <begin position="45"/>
        <end position="54"/>
    </location>
</feature>
<proteinExistence type="predicted"/>
<evidence type="ECO:0000313" key="2">
    <source>
        <dbReference type="EnsemblProtists" id="PYU1_T001007"/>
    </source>
</evidence>
<organism evidence="2 3">
    <name type="scientific">Globisporangium ultimum (strain ATCC 200006 / CBS 805.95 / DAOM BR144)</name>
    <name type="common">Pythium ultimum</name>
    <dbReference type="NCBI Taxonomy" id="431595"/>
    <lineage>
        <taxon>Eukaryota</taxon>
        <taxon>Sar</taxon>
        <taxon>Stramenopiles</taxon>
        <taxon>Oomycota</taxon>
        <taxon>Peronosporomycetes</taxon>
        <taxon>Pythiales</taxon>
        <taxon>Pythiaceae</taxon>
        <taxon>Globisporangium</taxon>
    </lineage>
</organism>
<feature type="compositionally biased region" description="Polar residues" evidence="1">
    <location>
        <begin position="173"/>
        <end position="182"/>
    </location>
</feature>
<feature type="region of interest" description="Disordered" evidence="1">
    <location>
        <begin position="160"/>
        <end position="195"/>
    </location>
</feature>
<dbReference type="Proteomes" id="UP000019132">
    <property type="component" value="Unassembled WGS sequence"/>
</dbReference>